<protein>
    <submittedName>
        <fullName evidence="1">Uncharacterized protein</fullName>
    </submittedName>
</protein>
<dbReference type="Proteomes" id="UP000692954">
    <property type="component" value="Unassembled WGS sequence"/>
</dbReference>
<reference evidence="1" key="1">
    <citation type="submission" date="2021-01" db="EMBL/GenBank/DDBJ databases">
        <authorList>
            <consortium name="Genoscope - CEA"/>
            <person name="William W."/>
        </authorList>
    </citation>
    <scope>NUCLEOTIDE SEQUENCE</scope>
</reference>
<keyword evidence="2" id="KW-1185">Reference proteome</keyword>
<proteinExistence type="predicted"/>
<accession>A0A8S1LBC2</accession>
<gene>
    <name evidence="1" type="ORF">PSON_ATCC_30995.1.T0200092</name>
</gene>
<dbReference type="AlphaFoldDB" id="A0A8S1LBC2"/>
<comment type="caution">
    <text evidence="1">The sequence shown here is derived from an EMBL/GenBank/DDBJ whole genome shotgun (WGS) entry which is preliminary data.</text>
</comment>
<dbReference type="EMBL" id="CAJJDN010000020">
    <property type="protein sequence ID" value="CAD8065208.1"/>
    <property type="molecule type" value="Genomic_DNA"/>
</dbReference>
<sequence length="49" mass="6216">MLDNKLYNIVLVQKRLYEYWKRNVIEMLQIIIKWVEQRIEIGELFKQYN</sequence>
<organism evidence="1 2">
    <name type="scientific">Paramecium sonneborni</name>
    <dbReference type="NCBI Taxonomy" id="65129"/>
    <lineage>
        <taxon>Eukaryota</taxon>
        <taxon>Sar</taxon>
        <taxon>Alveolata</taxon>
        <taxon>Ciliophora</taxon>
        <taxon>Intramacronucleata</taxon>
        <taxon>Oligohymenophorea</taxon>
        <taxon>Peniculida</taxon>
        <taxon>Parameciidae</taxon>
        <taxon>Paramecium</taxon>
    </lineage>
</organism>
<name>A0A8S1LBC2_9CILI</name>
<evidence type="ECO:0000313" key="2">
    <source>
        <dbReference type="Proteomes" id="UP000692954"/>
    </source>
</evidence>
<evidence type="ECO:0000313" key="1">
    <source>
        <dbReference type="EMBL" id="CAD8065208.1"/>
    </source>
</evidence>